<dbReference type="InterPro" id="IPR013762">
    <property type="entry name" value="Integrase-like_cat_sf"/>
</dbReference>
<sequence length="450" mass="50597">MRRTAQAVRMFLQYTRGNAAEIGESERLFNSFARRLHSGTIGADGIDPSGLYWLPTSRQNAAILLHGLSDFFAWLSERRATANPNPRVASGQYDQMVTATAHEYRRRRAFLGYTWGPAPRDQDGVPALKTRGARAPKVDDAEAMAFPDRDFGRLLAKGFVRRGYRDHASVSQRLSLRDCLITLLAHGAGFRESECFHLYVHDVMEDPADPSMPIVRIHHPAEGEAPGDWLDERGTAIRCNRAAYLVGRYGLRPRNQLMGRFEAGWKDPMLDGRYFMQAFWFPSEMGRLFLHLWKLYLRQLAQFERNHPYAFISHSGAVAGEPYTLSSYNQAHSRAVQRIGLSVGKSFGTTPHGHRHAYGQRLRRAGVDPMFRKKALHHKALGSQVVYTAPSLREVNELLIDSGRKLDGSAENASHITSQFATEDMVAFGFDDVDPDGLISGPYPKLGRKP</sequence>
<dbReference type="InterPro" id="IPR011010">
    <property type="entry name" value="DNA_brk_join_enz"/>
</dbReference>
<dbReference type="GO" id="GO:0015074">
    <property type="term" value="P:DNA integration"/>
    <property type="evidence" value="ECO:0007669"/>
    <property type="project" value="InterPro"/>
</dbReference>
<dbReference type="Proteomes" id="UP000494119">
    <property type="component" value="Unassembled WGS sequence"/>
</dbReference>
<keyword evidence="4" id="KW-1185">Reference proteome</keyword>
<accession>A0A6J5H1Z7</accession>
<dbReference type="PROSITE" id="PS51898">
    <property type="entry name" value="TYR_RECOMBINASE"/>
    <property type="match status" value="1"/>
</dbReference>
<evidence type="ECO:0000313" key="4">
    <source>
        <dbReference type="Proteomes" id="UP000494119"/>
    </source>
</evidence>
<evidence type="ECO:0000313" key="3">
    <source>
        <dbReference type="EMBL" id="CAB3810269.1"/>
    </source>
</evidence>
<dbReference type="NCBIfam" id="NF040693">
    <property type="entry name" value="recomb_GmtY"/>
    <property type="match status" value="1"/>
</dbReference>
<dbReference type="Gene3D" id="1.10.443.10">
    <property type="entry name" value="Intergrase catalytic core"/>
    <property type="match status" value="1"/>
</dbReference>
<gene>
    <name evidence="3" type="ORF">LMG28688_07209</name>
</gene>
<dbReference type="Pfam" id="PF00589">
    <property type="entry name" value="Phage_integrase"/>
    <property type="match status" value="1"/>
</dbReference>
<dbReference type="AlphaFoldDB" id="A0A6J5H1Z7"/>
<protein>
    <recommendedName>
        <fullName evidence="2">Tyr recombinase domain-containing protein</fullName>
    </recommendedName>
</protein>
<feature type="domain" description="Tyr recombinase" evidence="2">
    <location>
        <begin position="141"/>
        <end position="400"/>
    </location>
</feature>
<dbReference type="GO" id="GO:0003677">
    <property type="term" value="F:DNA binding"/>
    <property type="evidence" value="ECO:0007669"/>
    <property type="project" value="InterPro"/>
</dbReference>
<dbReference type="InterPro" id="IPR002104">
    <property type="entry name" value="Integrase_catalytic"/>
</dbReference>
<reference evidence="3 4" key="1">
    <citation type="submission" date="2020-04" db="EMBL/GenBank/DDBJ databases">
        <authorList>
            <person name="De Canck E."/>
        </authorList>
    </citation>
    <scope>NUCLEOTIDE SEQUENCE [LARGE SCALE GENOMIC DNA]</scope>
    <source>
        <strain evidence="3 4">LMG 28688</strain>
    </source>
</reference>
<name>A0A6J5H1Z7_9BURK</name>
<evidence type="ECO:0000256" key="1">
    <source>
        <dbReference type="ARBA" id="ARBA00023172"/>
    </source>
</evidence>
<dbReference type="SUPFAM" id="SSF56349">
    <property type="entry name" value="DNA breaking-rejoining enzymes"/>
    <property type="match status" value="1"/>
</dbReference>
<dbReference type="EMBL" id="CADIKL010000083">
    <property type="protein sequence ID" value="CAB3810269.1"/>
    <property type="molecule type" value="Genomic_DNA"/>
</dbReference>
<organism evidence="3 4">
    <name type="scientific">Paraburkholderia caffeinitolerans</name>
    <dbReference type="NCBI Taxonomy" id="1723730"/>
    <lineage>
        <taxon>Bacteria</taxon>
        <taxon>Pseudomonadati</taxon>
        <taxon>Pseudomonadota</taxon>
        <taxon>Betaproteobacteria</taxon>
        <taxon>Burkholderiales</taxon>
        <taxon>Burkholderiaceae</taxon>
        <taxon>Paraburkholderia</taxon>
    </lineage>
</organism>
<keyword evidence="1" id="KW-0233">DNA recombination</keyword>
<evidence type="ECO:0000259" key="2">
    <source>
        <dbReference type="PROSITE" id="PS51898"/>
    </source>
</evidence>
<dbReference type="GO" id="GO:0006310">
    <property type="term" value="P:DNA recombination"/>
    <property type="evidence" value="ECO:0007669"/>
    <property type="project" value="UniProtKB-KW"/>
</dbReference>
<proteinExistence type="predicted"/>